<dbReference type="EMBL" id="KV875099">
    <property type="protein sequence ID" value="OIW27641.1"/>
    <property type="molecule type" value="Genomic_DNA"/>
</dbReference>
<dbReference type="OrthoDB" id="10347798at2759"/>
<keyword evidence="1" id="KW-0732">Signal</keyword>
<gene>
    <name evidence="2" type="ORF">CONLIGDRAFT_682668</name>
</gene>
<evidence type="ECO:0000313" key="3">
    <source>
        <dbReference type="Proteomes" id="UP000182658"/>
    </source>
</evidence>
<dbReference type="AlphaFoldDB" id="A0A1J7J2U7"/>
<name>A0A1J7J2U7_9PEZI</name>
<protein>
    <recommendedName>
        <fullName evidence="4">Ig-like domain-containing protein</fullName>
    </recommendedName>
</protein>
<reference evidence="2 3" key="1">
    <citation type="submission" date="2016-10" db="EMBL/GenBank/DDBJ databases">
        <title>Draft genome sequence of Coniochaeta ligniaria NRRL30616, a lignocellulolytic fungus for bioabatement of inhibitors in plant biomass hydrolysates.</title>
        <authorList>
            <consortium name="DOE Joint Genome Institute"/>
            <person name="Jimenez D.J."/>
            <person name="Hector R.E."/>
            <person name="Riley R."/>
            <person name="Sun H."/>
            <person name="Grigoriev I.V."/>
            <person name="Van Elsas J.D."/>
            <person name="Nichols N.N."/>
        </authorList>
    </citation>
    <scope>NUCLEOTIDE SEQUENCE [LARGE SCALE GENOMIC DNA]</scope>
    <source>
        <strain evidence="2 3">NRRL 30616</strain>
    </source>
</reference>
<feature type="signal peptide" evidence="1">
    <location>
        <begin position="1"/>
        <end position="20"/>
    </location>
</feature>
<evidence type="ECO:0008006" key="4">
    <source>
        <dbReference type="Google" id="ProtNLM"/>
    </source>
</evidence>
<feature type="chain" id="PRO_5012159289" description="Ig-like domain-containing protein" evidence="1">
    <location>
        <begin position="21"/>
        <end position="151"/>
    </location>
</feature>
<dbReference type="PROSITE" id="PS51257">
    <property type="entry name" value="PROKAR_LIPOPROTEIN"/>
    <property type="match status" value="1"/>
</dbReference>
<organism evidence="2 3">
    <name type="scientific">Coniochaeta ligniaria NRRL 30616</name>
    <dbReference type="NCBI Taxonomy" id="1408157"/>
    <lineage>
        <taxon>Eukaryota</taxon>
        <taxon>Fungi</taxon>
        <taxon>Dikarya</taxon>
        <taxon>Ascomycota</taxon>
        <taxon>Pezizomycotina</taxon>
        <taxon>Sordariomycetes</taxon>
        <taxon>Sordariomycetidae</taxon>
        <taxon>Coniochaetales</taxon>
        <taxon>Coniochaetaceae</taxon>
        <taxon>Coniochaeta</taxon>
    </lineage>
</organism>
<proteinExistence type="predicted"/>
<evidence type="ECO:0000256" key="1">
    <source>
        <dbReference type="SAM" id="SignalP"/>
    </source>
</evidence>
<evidence type="ECO:0000313" key="2">
    <source>
        <dbReference type="EMBL" id="OIW27641.1"/>
    </source>
</evidence>
<dbReference type="InParanoid" id="A0A1J7J2U7"/>
<keyword evidence="3" id="KW-1185">Reference proteome</keyword>
<sequence length="151" mass="16251">MRPRAELLLGCCMLTSCANAGSMTNSMSKATLAHTTPPTLSTPTTASPRVCTNVWSTTETTITRPQFYGPTLVTILASRTITTLEENDPAPTSYPCTLTDTIISRVTYEYRMTFSDGHSSTSVSSAEYTIPTTRVQLLAPTATLTCGSRLN</sequence>
<accession>A0A1J7J2U7</accession>
<dbReference type="Proteomes" id="UP000182658">
    <property type="component" value="Unassembled WGS sequence"/>
</dbReference>